<dbReference type="InParanoid" id="C4JZY7"/>
<gene>
    <name evidence="2" type="ORF">UREG_07738</name>
</gene>
<evidence type="ECO:0000313" key="3">
    <source>
        <dbReference type="Proteomes" id="UP000002058"/>
    </source>
</evidence>
<keyword evidence="3" id="KW-1185">Reference proteome</keyword>
<protein>
    <submittedName>
        <fullName evidence="2">Uncharacterized protein</fullName>
    </submittedName>
</protein>
<dbReference type="HOGENOM" id="CLU_032488_0_0_1"/>
<dbReference type="VEuPathDB" id="FungiDB:UREG_07738"/>
<accession>C4JZY7</accession>
<organism evidence="2 3">
    <name type="scientific">Uncinocarpus reesii (strain UAMH 1704)</name>
    <dbReference type="NCBI Taxonomy" id="336963"/>
    <lineage>
        <taxon>Eukaryota</taxon>
        <taxon>Fungi</taxon>
        <taxon>Dikarya</taxon>
        <taxon>Ascomycota</taxon>
        <taxon>Pezizomycotina</taxon>
        <taxon>Eurotiomycetes</taxon>
        <taxon>Eurotiomycetidae</taxon>
        <taxon>Onygenales</taxon>
        <taxon>Onygenaceae</taxon>
        <taxon>Uncinocarpus</taxon>
    </lineage>
</organism>
<dbReference type="OMA" id="MRKKRNQ"/>
<dbReference type="STRING" id="336963.C4JZY7"/>
<evidence type="ECO:0000256" key="1">
    <source>
        <dbReference type="SAM" id="MobiDB-lite"/>
    </source>
</evidence>
<reference evidence="3" key="1">
    <citation type="journal article" date="2009" name="Genome Res.">
        <title>Comparative genomic analyses of the human fungal pathogens Coccidioides and their relatives.</title>
        <authorList>
            <person name="Sharpton T.J."/>
            <person name="Stajich J.E."/>
            <person name="Rounsley S.D."/>
            <person name="Gardner M.J."/>
            <person name="Wortman J.R."/>
            <person name="Jordar V.S."/>
            <person name="Maiti R."/>
            <person name="Kodira C.D."/>
            <person name="Neafsey D.E."/>
            <person name="Zeng Q."/>
            <person name="Hung C.-Y."/>
            <person name="McMahan C."/>
            <person name="Muszewska A."/>
            <person name="Grynberg M."/>
            <person name="Mandel M.A."/>
            <person name="Kellner E.M."/>
            <person name="Barker B.M."/>
            <person name="Galgiani J.N."/>
            <person name="Orbach M.J."/>
            <person name="Kirkland T.N."/>
            <person name="Cole G.T."/>
            <person name="Henn M.R."/>
            <person name="Birren B.W."/>
            <person name="Taylor J.W."/>
        </authorList>
    </citation>
    <scope>NUCLEOTIDE SEQUENCE [LARGE SCALE GENOMIC DNA]</scope>
    <source>
        <strain evidence="3">UAMH 1704</strain>
    </source>
</reference>
<feature type="compositionally biased region" description="Polar residues" evidence="1">
    <location>
        <begin position="85"/>
        <end position="94"/>
    </location>
</feature>
<feature type="compositionally biased region" description="Acidic residues" evidence="1">
    <location>
        <begin position="213"/>
        <end position="231"/>
    </location>
</feature>
<dbReference type="RefSeq" id="XP_002582965.1">
    <property type="nucleotide sequence ID" value="XM_002582919.1"/>
</dbReference>
<feature type="region of interest" description="Disordered" evidence="1">
    <location>
        <begin position="77"/>
        <end position="236"/>
    </location>
</feature>
<dbReference type="eggNOG" id="ENOG502SPEQ">
    <property type="taxonomic scope" value="Eukaryota"/>
</dbReference>
<name>C4JZY7_UNCRE</name>
<dbReference type="OrthoDB" id="5428259at2759"/>
<evidence type="ECO:0000313" key="2">
    <source>
        <dbReference type="EMBL" id="EEP82873.1"/>
    </source>
</evidence>
<proteinExistence type="predicted"/>
<feature type="compositionally biased region" description="Basic and acidic residues" evidence="1">
    <location>
        <begin position="266"/>
        <end position="278"/>
    </location>
</feature>
<dbReference type="EMBL" id="CH476619">
    <property type="protein sequence ID" value="EEP82873.1"/>
    <property type="molecule type" value="Genomic_DNA"/>
</dbReference>
<feature type="region of interest" description="Disordered" evidence="1">
    <location>
        <begin position="258"/>
        <end position="278"/>
    </location>
</feature>
<dbReference type="KEGG" id="ure:UREG_07738"/>
<dbReference type="GeneID" id="8439754"/>
<dbReference type="Proteomes" id="UP000002058">
    <property type="component" value="Unassembled WGS sequence"/>
</dbReference>
<feature type="compositionally biased region" description="Basic residues" evidence="1">
    <location>
        <begin position="151"/>
        <end position="165"/>
    </location>
</feature>
<sequence length="592" mass="66713">MPSSTILKCNICPRKPNFSDVSHLLTHVSSKGHLSHYFKLQVRSHQEPEAGELLAEYDQWYGDHNLAGLLSERMIAKESRKGKGRSTTTRNSNLQDRRTSTSMLPPATHGPVRSDQRSLPSYVDPDLSQPYFNVNNRHPPDPRVQLWPAAQKRRSLPSRSSTHKTWKLESPDSDEGDDMSPLAQRKRTSMDWSSHMGSSAARMNRRPVTPDPFIDDASYEEEDDEEEEEEEIEHREEISKLKGVFWPGMDIFDSATEQMRRKRNQKKDGSVLKQMEKTSEAVEPTELVFSPGGTLRKARLISGMVDDSSPLKGETPIPKKRVTRPRRPPLAQSNPNRILRSHTKLRKRFKGQRQPMEHDFYSRQTLPFVESPQHTRGDARFGSDFGMRDEDFRLSFSGFEPKSSRGFEVFVDGKEANNGINVSNGHKAYYNPLGASSSLALNHQSRTSTSSGLKSFAGKSVHLPEYRGKENIEPSFSQRVDGQYIEENWDTTQLGAESRYGSQYLYGTSFQSYSSFGGNDAFGYSSNPLSCSLAQIQNSGDPKRSTNTLLPGLLESPMRSVSKSGRVVSPDGTVSDLDQDDIGRMYLNEFAT</sequence>
<feature type="region of interest" description="Disordered" evidence="1">
    <location>
        <begin position="305"/>
        <end position="338"/>
    </location>
</feature>
<dbReference type="AlphaFoldDB" id="C4JZY7"/>
<feature type="compositionally biased region" description="Basic residues" evidence="1">
    <location>
        <begin position="318"/>
        <end position="327"/>
    </location>
</feature>